<evidence type="ECO:0000313" key="4">
    <source>
        <dbReference type="EMBL" id="VDO64580.1"/>
    </source>
</evidence>
<feature type="chain" id="PRO_5044551378" evidence="2">
    <location>
        <begin position="17"/>
        <end position="350"/>
    </location>
</feature>
<evidence type="ECO:0000256" key="1">
    <source>
        <dbReference type="SAM" id="Phobius"/>
    </source>
</evidence>
<dbReference type="PANTHER" id="PTHR38626:SF3">
    <property type="entry name" value="PROTEIN CBG09935"/>
    <property type="match status" value="1"/>
</dbReference>
<dbReference type="WBParaSite" id="HPBE_0000544401-mRNA-1">
    <property type="protein sequence ID" value="HPBE_0000544401-mRNA-1"/>
    <property type="gene ID" value="HPBE_0000544401"/>
</dbReference>
<dbReference type="AlphaFoldDB" id="A0A183FFV0"/>
<evidence type="ECO:0000313" key="5">
    <source>
        <dbReference type="Proteomes" id="UP000050761"/>
    </source>
</evidence>
<dbReference type="InterPro" id="IPR040426">
    <property type="entry name" value="C05B5.4-like"/>
</dbReference>
<protein>
    <submittedName>
        <fullName evidence="6">Ig-like domain-containing protein</fullName>
    </submittedName>
</protein>
<organism evidence="5 6">
    <name type="scientific">Heligmosomoides polygyrus</name>
    <name type="common">Parasitic roundworm</name>
    <dbReference type="NCBI Taxonomy" id="6339"/>
    <lineage>
        <taxon>Eukaryota</taxon>
        <taxon>Metazoa</taxon>
        <taxon>Ecdysozoa</taxon>
        <taxon>Nematoda</taxon>
        <taxon>Chromadorea</taxon>
        <taxon>Rhabditida</taxon>
        <taxon>Rhabditina</taxon>
        <taxon>Rhabditomorpha</taxon>
        <taxon>Strongyloidea</taxon>
        <taxon>Heligmosomidae</taxon>
        <taxon>Heligmosomoides</taxon>
    </lineage>
</organism>
<dbReference type="EMBL" id="UZAH01025471">
    <property type="protein sequence ID" value="VDO64580.1"/>
    <property type="molecule type" value="Genomic_DNA"/>
</dbReference>
<evidence type="ECO:0000259" key="3">
    <source>
        <dbReference type="Pfam" id="PF25330"/>
    </source>
</evidence>
<proteinExistence type="predicted"/>
<gene>
    <name evidence="4" type="ORF">HPBE_LOCUS5445</name>
</gene>
<dbReference type="Proteomes" id="UP000050761">
    <property type="component" value="Unassembled WGS sequence"/>
</dbReference>
<name>A0A183FFV0_HELPZ</name>
<dbReference type="Pfam" id="PF25330">
    <property type="entry name" value="C2_nem"/>
    <property type="match status" value="1"/>
</dbReference>
<dbReference type="OrthoDB" id="5862752at2759"/>
<dbReference type="PANTHER" id="PTHR38626">
    <property type="entry name" value="SKN-1 DEPENDENT ZYGOTIC TRANSCRIPT-RELATED"/>
    <property type="match status" value="1"/>
</dbReference>
<feature type="signal peptide" evidence="2">
    <location>
        <begin position="1"/>
        <end position="16"/>
    </location>
</feature>
<evidence type="ECO:0000313" key="6">
    <source>
        <dbReference type="WBParaSite" id="HPBE_0000544401-mRNA-1"/>
    </source>
</evidence>
<keyword evidence="1" id="KW-0472">Membrane</keyword>
<evidence type="ECO:0000256" key="2">
    <source>
        <dbReference type="SAM" id="SignalP"/>
    </source>
</evidence>
<feature type="domain" description="C2" evidence="3">
    <location>
        <begin position="18"/>
        <end position="176"/>
    </location>
</feature>
<keyword evidence="5" id="KW-1185">Reference proteome</keyword>
<keyword evidence="2" id="KW-0732">Signal</keyword>
<accession>A0A3P7WTT8</accession>
<dbReference type="InterPro" id="IPR057569">
    <property type="entry name" value="C2_nem"/>
</dbReference>
<accession>A0A183FFV0</accession>
<reference evidence="6" key="2">
    <citation type="submission" date="2019-09" db="UniProtKB">
        <authorList>
            <consortium name="WormBaseParasite"/>
        </authorList>
    </citation>
    <scope>IDENTIFICATION</scope>
</reference>
<feature type="transmembrane region" description="Helical" evidence="1">
    <location>
        <begin position="214"/>
        <end position="241"/>
    </location>
</feature>
<keyword evidence="1" id="KW-1133">Transmembrane helix</keyword>
<keyword evidence="1" id="KW-0812">Transmembrane</keyword>
<reference evidence="4 5" key="1">
    <citation type="submission" date="2018-11" db="EMBL/GenBank/DDBJ databases">
        <authorList>
            <consortium name="Pathogen Informatics"/>
        </authorList>
    </citation>
    <scope>NUCLEOTIDE SEQUENCE [LARGE SCALE GENOMIC DNA]</scope>
</reference>
<sequence length="350" mass="39042">MFLLLALLLLPPTVRAESFWMTAELLRVDWREGCLTTAGCSQPRFKILEDLLPLTEKISISWPVSEHFVQVRGTTFRTASDSSRSFVSHWTNGKPEDVTLSCQVVGTDPTYGFPRVCDQTPSIRVFQERIVEAFGRNRRHQTTPTPLSEEELGKKLIEIRGKCFNATVAVQKHIERCPWCPDPSDVTLIEQRMPEEPSVFTASILSQLKGDDRILHVSVLVLAGIAVLASVGFACVLVAFLRQKRTHRQISVKPRYHPYSPSTCKTGDDENRYDMPWEQTRPLTYWLSSSKSEATTTSPLDSASSLGAPSSIVPPYSFRSGCTIPQTHLYHHISPNSSIGAGHDSGLESV</sequence>